<evidence type="ECO:0000256" key="2">
    <source>
        <dbReference type="ARBA" id="ARBA00023125"/>
    </source>
</evidence>
<comment type="caution">
    <text evidence="5">The sequence shown here is derived from an EMBL/GenBank/DDBJ whole genome shotgun (WGS) entry which is preliminary data.</text>
</comment>
<keyword evidence="1" id="KW-0805">Transcription regulation</keyword>
<dbReference type="SUPFAM" id="SSF54909">
    <property type="entry name" value="Dimeric alpha+beta barrel"/>
    <property type="match status" value="1"/>
</dbReference>
<dbReference type="Proteomes" id="UP000247980">
    <property type="component" value="Unassembled WGS sequence"/>
</dbReference>
<dbReference type="InterPro" id="IPR000485">
    <property type="entry name" value="AsnC-type_HTH_dom"/>
</dbReference>
<dbReference type="InterPro" id="IPR036390">
    <property type="entry name" value="WH_DNA-bd_sf"/>
</dbReference>
<dbReference type="GO" id="GO:0043565">
    <property type="term" value="F:sequence-specific DNA binding"/>
    <property type="evidence" value="ECO:0007669"/>
    <property type="project" value="InterPro"/>
</dbReference>
<gene>
    <name evidence="5" type="ORF">CVS30_16770</name>
</gene>
<dbReference type="CDD" id="cd00090">
    <property type="entry name" value="HTH_ARSR"/>
    <property type="match status" value="1"/>
</dbReference>
<dbReference type="PROSITE" id="PS00519">
    <property type="entry name" value="HTH_ASNC_1"/>
    <property type="match status" value="1"/>
</dbReference>
<proteinExistence type="predicted"/>
<dbReference type="RefSeq" id="WP_110486695.1">
    <property type="nucleotide sequence ID" value="NZ_QJVC01000027.1"/>
</dbReference>
<dbReference type="InterPro" id="IPR036388">
    <property type="entry name" value="WH-like_DNA-bd_sf"/>
</dbReference>
<dbReference type="GO" id="GO:0043200">
    <property type="term" value="P:response to amino acid"/>
    <property type="evidence" value="ECO:0007669"/>
    <property type="project" value="TreeGrafter"/>
</dbReference>
<dbReference type="InterPro" id="IPR011991">
    <property type="entry name" value="ArsR-like_HTH"/>
</dbReference>
<protein>
    <submittedName>
        <fullName evidence="5">AsnC family transcriptional regulator</fullName>
    </submittedName>
</protein>
<dbReference type="PANTHER" id="PTHR30154:SF34">
    <property type="entry name" value="TRANSCRIPTIONAL REGULATOR AZLB"/>
    <property type="match status" value="1"/>
</dbReference>
<feature type="domain" description="HTH asnC-type" evidence="4">
    <location>
        <begin position="1"/>
        <end position="62"/>
    </location>
</feature>
<evidence type="ECO:0000313" key="5">
    <source>
        <dbReference type="EMBL" id="PYI37190.1"/>
    </source>
</evidence>
<dbReference type="PANTHER" id="PTHR30154">
    <property type="entry name" value="LEUCINE-RESPONSIVE REGULATORY PROTEIN"/>
    <property type="match status" value="1"/>
</dbReference>
<dbReference type="SMART" id="SM00344">
    <property type="entry name" value="HTH_ASNC"/>
    <property type="match status" value="1"/>
</dbReference>
<dbReference type="Gene3D" id="1.10.10.10">
    <property type="entry name" value="Winged helix-like DNA-binding domain superfamily/Winged helix DNA-binding domain"/>
    <property type="match status" value="1"/>
</dbReference>
<evidence type="ECO:0000256" key="3">
    <source>
        <dbReference type="ARBA" id="ARBA00023163"/>
    </source>
</evidence>
<dbReference type="OrthoDB" id="166264at2"/>
<evidence type="ECO:0000313" key="6">
    <source>
        <dbReference type="Proteomes" id="UP000247980"/>
    </source>
</evidence>
<dbReference type="AlphaFoldDB" id="A0A2V5J4F8"/>
<dbReference type="InterPro" id="IPR011008">
    <property type="entry name" value="Dimeric_a/b-barrel"/>
</dbReference>
<evidence type="ECO:0000259" key="4">
    <source>
        <dbReference type="PROSITE" id="PS50956"/>
    </source>
</evidence>
<dbReference type="Gene3D" id="3.30.70.920">
    <property type="match status" value="1"/>
</dbReference>
<keyword evidence="6" id="KW-1185">Reference proteome</keyword>
<keyword evidence="2" id="KW-0238">DNA-binding</keyword>
<dbReference type="InterPro" id="IPR019885">
    <property type="entry name" value="Tscrpt_reg_HTH_AsnC-type_CS"/>
</dbReference>
<evidence type="ECO:0000256" key="1">
    <source>
        <dbReference type="ARBA" id="ARBA00023015"/>
    </source>
</evidence>
<name>A0A2V5J4F8_9MICC</name>
<dbReference type="InterPro" id="IPR019887">
    <property type="entry name" value="Tscrpt_reg_AsnC/Lrp_C"/>
</dbReference>
<dbReference type="PRINTS" id="PR00033">
    <property type="entry name" value="HTHASNC"/>
</dbReference>
<dbReference type="Pfam" id="PF01037">
    <property type="entry name" value="AsnC_trans_reg"/>
    <property type="match status" value="1"/>
</dbReference>
<accession>A0A2V5J4F8</accession>
<dbReference type="SUPFAM" id="SSF46785">
    <property type="entry name" value="Winged helix' DNA-binding domain"/>
    <property type="match status" value="1"/>
</dbReference>
<dbReference type="GO" id="GO:0005829">
    <property type="term" value="C:cytosol"/>
    <property type="evidence" value="ECO:0007669"/>
    <property type="project" value="TreeGrafter"/>
</dbReference>
<keyword evidence="3" id="KW-0804">Transcription</keyword>
<dbReference type="Pfam" id="PF13412">
    <property type="entry name" value="HTH_24"/>
    <property type="match status" value="1"/>
</dbReference>
<dbReference type="EMBL" id="QJVC01000027">
    <property type="protein sequence ID" value="PYI37190.1"/>
    <property type="molecule type" value="Genomic_DNA"/>
</dbReference>
<sequence length="139" mass="15111">MDTMDSTILKILGQEARISFSDLGRRIGLSTNAASARVRRMEDDGVILGYRAILAEDVTGPGPNLEAFIDIRLSADADSATFLTWAKTTPPVRDAVHVTGPYDYILHVVVPTTKALDQLLRMLKTDGGAAQTQTRLALR</sequence>
<dbReference type="PROSITE" id="PS50956">
    <property type="entry name" value="HTH_ASNC_2"/>
    <property type="match status" value="1"/>
</dbReference>
<organism evidence="5 6">
    <name type="scientific">Arthrobacter psychrolactophilus</name>
    <dbReference type="NCBI Taxonomy" id="92442"/>
    <lineage>
        <taxon>Bacteria</taxon>
        <taxon>Bacillati</taxon>
        <taxon>Actinomycetota</taxon>
        <taxon>Actinomycetes</taxon>
        <taxon>Micrococcales</taxon>
        <taxon>Micrococcaceae</taxon>
        <taxon>Arthrobacter</taxon>
    </lineage>
</organism>
<reference evidence="5 6" key="1">
    <citation type="submission" date="2018-05" db="EMBL/GenBank/DDBJ databases">
        <title>Genetic diversity of glacier-inhabiting Cryobacterium bacteria in China and description of Cryobacterium mengkeensis sp. nov. and Arthrobacter glacialis sp. nov.</title>
        <authorList>
            <person name="Liu Q."/>
            <person name="Xin Y.-H."/>
        </authorList>
    </citation>
    <scope>NUCLEOTIDE SEQUENCE [LARGE SCALE GENOMIC DNA]</scope>
    <source>
        <strain evidence="5 6">B7</strain>
    </source>
</reference>
<dbReference type="InterPro" id="IPR019888">
    <property type="entry name" value="Tscrpt_reg_AsnC-like"/>
</dbReference>